<proteinExistence type="predicted"/>
<dbReference type="PANTHER" id="PTHR45943">
    <property type="entry name" value="E3 UBIQUITIN-PROTEIN LIGASE MYCBP2"/>
    <property type="match status" value="1"/>
</dbReference>
<sequence length="376" mass="40905">MNKGNLYFRNSLDMNKVDLICLDKTTFNVHCVLRLPKHVAHGVMFSDFEQLGVITSGKDDGFVVRILNPTSAQSGGPLISTNELPLKLARKCLDIFGTAAWEEGGGGAPVERNAEDVMFLGCGKEFSLMLSSSGQVSYCGKSSYLGMKQNPNGPVVCTKWSELVVAKASKVTHVALGHEGLHAIILDEDGAAFFCGTSRRGEDGDSSKIRRQPKASKPKLMNKLESQIITHAACNYGTTALVNREGELFMFGKDTSFCDPNTVPSHNVPGLVTGIGPQYGRRAIWIAASADQTFIKMDESLISASSLLSSTLMANKQCIVLFPKGTKEARQFKCLVMSKKDGSCHNFNGEDQIDLVHNSVAALDPVYNVLWQYTPR</sequence>
<dbReference type="GeneID" id="113472118"/>
<evidence type="ECO:0000313" key="2">
    <source>
        <dbReference type="RefSeq" id="XP_026687516.1"/>
    </source>
</evidence>
<dbReference type="Proteomes" id="UP000079169">
    <property type="component" value="Unplaced"/>
</dbReference>
<dbReference type="InterPro" id="IPR009091">
    <property type="entry name" value="RCC1/BLIP-II"/>
</dbReference>
<dbReference type="AlphaFoldDB" id="A0A3Q0JGD8"/>
<reference evidence="2" key="1">
    <citation type="submission" date="2025-08" db="UniProtKB">
        <authorList>
            <consortium name="RefSeq"/>
        </authorList>
    </citation>
    <scope>IDENTIFICATION</scope>
</reference>
<dbReference type="GO" id="GO:0005886">
    <property type="term" value="C:plasma membrane"/>
    <property type="evidence" value="ECO:0007669"/>
    <property type="project" value="TreeGrafter"/>
</dbReference>
<dbReference type="GO" id="GO:0061630">
    <property type="term" value="F:ubiquitin protein ligase activity"/>
    <property type="evidence" value="ECO:0007669"/>
    <property type="project" value="TreeGrafter"/>
</dbReference>
<dbReference type="PANTHER" id="PTHR45943:SF1">
    <property type="entry name" value="E3 UBIQUITIN-PROTEIN LIGASE MYCBP2"/>
    <property type="match status" value="1"/>
</dbReference>
<dbReference type="PaxDb" id="121845-A0A3Q0JGD8"/>
<accession>A0A3Q0JGD8</accession>
<dbReference type="GO" id="GO:0007411">
    <property type="term" value="P:axon guidance"/>
    <property type="evidence" value="ECO:0007669"/>
    <property type="project" value="TreeGrafter"/>
</dbReference>
<evidence type="ECO:0000313" key="1">
    <source>
        <dbReference type="Proteomes" id="UP000079169"/>
    </source>
</evidence>
<gene>
    <name evidence="2" type="primary">LOC113472118</name>
</gene>
<protein>
    <submittedName>
        <fullName evidence="2">E3 ubiquitin-protein ligase MYCBP2-like</fullName>
    </submittedName>
</protein>
<dbReference type="GO" id="GO:0008582">
    <property type="term" value="P:regulation of synaptic assembly at neuromuscular junction"/>
    <property type="evidence" value="ECO:0007669"/>
    <property type="project" value="TreeGrafter"/>
</dbReference>
<dbReference type="KEGG" id="dci:113472118"/>
<dbReference type="RefSeq" id="XP_026687516.1">
    <property type="nucleotide sequence ID" value="XM_026831715.1"/>
</dbReference>
<name>A0A3Q0JGD8_DIACI</name>
<dbReference type="GO" id="GO:0005634">
    <property type="term" value="C:nucleus"/>
    <property type="evidence" value="ECO:0007669"/>
    <property type="project" value="TreeGrafter"/>
</dbReference>
<dbReference type="Gene3D" id="2.130.10.30">
    <property type="entry name" value="Regulator of chromosome condensation 1/beta-lactamase-inhibitor protein II"/>
    <property type="match status" value="1"/>
</dbReference>
<organism evidence="1 2">
    <name type="scientific">Diaphorina citri</name>
    <name type="common">Asian citrus psyllid</name>
    <dbReference type="NCBI Taxonomy" id="121845"/>
    <lineage>
        <taxon>Eukaryota</taxon>
        <taxon>Metazoa</taxon>
        <taxon>Ecdysozoa</taxon>
        <taxon>Arthropoda</taxon>
        <taxon>Hexapoda</taxon>
        <taxon>Insecta</taxon>
        <taxon>Pterygota</taxon>
        <taxon>Neoptera</taxon>
        <taxon>Paraneoptera</taxon>
        <taxon>Hemiptera</taxon>
        <taxon>Sternorrhyncha</taxon>
        <taxon>Psylloidea</taxon>
        <taxon>Psyllidae</taxon>
        <taxon>Diaphorininae</taxon>
        <taxon>Diaphorina</taxon>
    </lineage>
</organism>
<dbReference type="SUPFAM" id="SSF50985">
    <property type="entry name" value="RCC1/BLIP-II"/>
    <property type="match status" value="1"/>
</dbReference>
<keyword evidence="1" id="KW-1185">Reference proteome</keyword>
<dbReference type="STRING" id="121845.A0A3Q0JGD8"/>